<reference evidence="1 2" key="1">
    <citation type="journal article" date="2023" name="Microbiol. Spectr.">
        <title>Symbiosis of Carpenter Bees with Uncharacterized Lactic Acid Bacteria Showing NAD Auxotrophy.</title>
        <authorList>
            <person name="Kawasaki S."/>
            <person name="Ozawa K."/>
            <person name="Mori T."/>
            <person name="Yamamoto A."/>
            <person name="Ito M."/>
            <person name="Ohkuma M."/>
            <person name="Sakamoto M."/>
            <person name="Matsutani M."/>
        </authorList>
    </citation>
    <scope>NUCLEOTIDE SEQUENCE [LARGE SCALE GENOMIC DNA]</scope>
    <source>
        <strain evidence="1 2">KimH</strain>
    </source>
</reference>
<name>A0ABN6SG97_9BIFI</name>
<sequence>MAKYMHGATMTTVMNSSIKVTDNSGSEILLNGLDLHQSWVFPAQLESPASALWDSFPWPLEMMESFMNGVQTEMVKSEMALQAFIFM</sequence>
<gene>
    <name evidence="1" type="ORF">KIMH_03820</name>
</gene>
<organism evidence="1 2">
    <name type="scientific">Bombiscardovia apis</name>
    <dbReference type="NCBI Taxonomy" id="2932182"/>
    <lineage>
        <taxon>Bacteria</taxon>
        <taxon>Bacillati</taxon>
        <taxon>Actinomycetota</taxon>
        <taxon>Actinomycetes</taxon>
        <taxon>Bifidobacteriales</taxon>
        <taxon>Bifidobacteriaceae</taxon>
        <taxon>Bombiscardovia</taxon>
    </lineage>
</organism>
<evidence type="ECO:0000313" key="1">
    <source>
        <dbReference type="EMBL" id="BDR54271.1"/>
    </source>
</evidence>
<accession>A0ABN6SG97</accession>
<dbReference type="EMBL" id="AP026800">
    <property type="protein sequence ID" value="BDR54271.1"/>
    <property type="molecule type" value="Genomic_DNA"/>
</dbReference>
<dbReference type="Proteomes" id="UP001321748">
    <property type="component" value="Chromosome"/>
</dbReference>
<evidence type="ECO:0000313" key="2">
    <source>
        <dbReference type="Proteomes" id="UP001321748"/>
    </source>
</evidence>
<protein>
    <submittedName>
        <fullName evidence="1">Uncharacterized protein</fullName>
    </submittedName>
</protein>
<keyword evidence="2" id="KW-1185">Reference proteome</keyword>
<proteinExistence type="predicted"/>